<dbReference type="InterPro" id="IPR013783">
    <property type="entry name" value="Ig-like_fold"/>
</dbReference>
<dbReference type="Pfam" id="PF19077">
    <property type="entry name" value="Big_13"/>
    <property type="match status" value="1"/>
</dbReference>
<organism evidence="3 4">
    <name type="scientific">candidate division WWE3 bacterium CG08_land_8_20_14_0_20_41_10</name>
    <dbReference type="NCBI Taxonomy" id="1975085"/>
    <lineage>
        <taxon>Bacteria</taxon>
        <taxon>Katanobacteria</taxon>
    </lineage>
</organism>
<dbReference type="Proteomes" id="UP000231252">
    <property type="component" value="Unassembled WGS sequence"/>
</dbReference>
<keyword evidence="1" id="KW-0812">Transmembrane</keyword>
<reference evidence="4" key="1">
    <citation type="submission" date="2017-09" db="EMBL/GenBank/DDBJ databases">
        <title>Depth-based differentiation of microbial function through sediment-hosted aquifers and enrichment of novel symbionts in the deep terrestrial subsurface.</title>
        <authorList>
            <person name="Probst A.J."/>
            <person name="Ladd B."/>
            <person name="Jarett J.K."/>
            <person name="Geller-Mcgrath D.E."/>
            <person name="Sieber C.M.K."/>
            <person name="Emerson J.B."/>
            <person name="Anantharaman K."/>
            <person name="Thomas B.C."/>
            <person name="Malmstrom R."/>
            <person name="Stieglmeier M."/>
            <person name="Klingl A."/>
            <person name="Woyke T."/>
            <person name="Ryan C.M."/>
            <person name="Banfield J.F."/>
        </authorList>
    </citation>
    <scope>NUCLEOTIDE SEQUENCE [LARGE SCALE GENOMIC DNA]</scope>
</reference>
<dbReference type="AlphaFoldDB" id="A0A2H0XAQ1"/>
<dbReference type="EMBL" id="PEYU01000099">
    <property type="protein sequence ID" value="PIS21982.1"/>
    <property type="molecule type" value="Genomic_DNA"/>
</dbReference>
<accession>A0A2H0XAQ1</accession>
<feature type="transmembrane region" description="Helical" evidence="1">
    <location>
        <begin position="12"/>
        <end position="34"/>
    </location>
</feature>
<keyword evidence="1" id="KW-0472">Membrane</keyword>
<evidence type="ECO:0000313" key="3">
    <source>
        <dbReference type="EMBL" id="PIS21982.1"/>
    </source>
</evidence>
<protein>
    <recommendedName>
        <fullName evidence="2">Bacterial Ig-like domain-containing protein</fullName>
    </recommendedName>
</protein>
<dbReference type="Gene3D" id="2.60.40.10">
    <property type="entry name" value="Immunoglobulins"/>
    <property type="match status" value="2"/>
</dbReference>
<gene>
    <name evidence="3" type="ORF">COT50_04310</name>
</gene>
<feature type="domain" description="Bacterial Ig-like" evidence="2">
    <location>
        <begin position="69"/>
        <end position="146"/>
    </location>
</feature>
<evidence type="ECO:0000259" key="2">
    <source>
        <dbReference type="Pfam" id="PF19077"/>
    </source>
</evidence>
<dbReference type="Pfam" id="PF09136">
    <property type="entry name" value="Glucodextran_B"/>
    <property type="match status" value="1"/>
</dbReference>
<keyword evidence="1" id="KW-1133">Transmembrane helix</keyword>
<evidence type="ECO:0000256" key="1">
    <source>
        <dbReference type="SAM" id="Phobius"/>
    </source>
</evidence>
<comment type="caution">
    <text evidence="3">The sequence shown here is derived from an EMBL/GenBank/DDBJ whole genome shotgun (WGS) entry which is preliminary data.</text>
</comment>
<name>A0A2H0XAQ1_UNCKA</name>
<proteinExistence type="predicted"/>
<evidence type="ECO:0000313" key="4">
    <source>
        <dbReference type="Proteomes" id="UP000231252"/>
    </source>
</evidence>
<dbReference type="InterPro" id="IPR044016">
    <property type="entry name" value="Big_13"/>
</dbReference>
<sequence>MPQHEAEVKKRLYKTLLATFVIIGVVFIVLRFFATDVGSFFGLISRISRPKVKDDTSAPPPPYFYNAPTITNKKELLFKGFSEPGSKVTIFVNGPKGATVKADTTGTFVFDNVTLIEGRNTVFAKAEDAYQNQSEKSQILEITYDTTKPKITITEPKDGATIRNLNQRVVVKGSLDKKCEVKINDKLAVVGANNTFELLLGVTQGEMEIRIEATDEAGNKSTETIKVKYLKAGF</sequence>